<name>A0ABR5IV51_9ACTN</name>
<keyword evidence="4" id="KW-0812">Transmembrane</keyword>
<evidence type="ECO:0000256" key="3">
    <source>
        <dbReference type="SAM" id="MobiDB-lite"/>
    </source>
</evidence>
<keyword evidence="2" id="KW-0804">Transcription</keyword>
<dbReference type="Proteomes" id="UP000037020">
    <property type="component" value="Unassembled WGS sequence"/>
</dbReference>
<dbReference type="InterPro" id="IPR041916">
    <property type="entry name" value="Anti_sigma_zinc_sf"/>
</dbReference>
<accession>A0ABR5IV51</accession>
<comment type="caution">
    <text evidence="5">The sequence shown here is derived from an EMBL/GenBank/DDBJ whole genome shotgun (WGS) entry which is preliminary data.</text>
</comment>
<dbReference type="RefSeq" id="WP_030882185.1">
    <property type="nucleotide sequence ID" value="NZ_JBIRHZ010000003.1"/>
</dbReference>
<feature type="compositionally biased region" description="Polar residues" evidence="3">
    <location>
        <begin position="189"/>
        <end position="207"/>
    </location>
</feature>
<organism evidence="5 6">
    <name type="scientific">Streptomyces varsoviensis</name>
    <dbReference type="NCBI Taxonomy" id="67373"/>
    <lineage>
        <taxon>Bacteria</taxon>
        <taxon>Bacillati</taxon>
        <taxon>Actinomycetota</taxon>
        <taxon>Actinomycetes</taxon>
        <taxon>Kitasatosporales</taxon>
        <taxon>Streptomycetaceae</taxon>
        <taxon>Streptomyces</taxon>
    </lineage>
</organism>
<dbReference type="Gene3D" id="1.10.10.1320">
    <property type="entry name" value="Anti-sigma factor, zinc-finger domain"/>
    <property type="match status" value="1"/>
</dbReference>
<feature type="transmembrane region" description="Helical" evidence="4">
    <location>
        <begin position="161"/>
        <end position="183"/>
    </location>
</feature>
<keyword evidence="1" id="KW-0805">Transcription regulation</keyword>
<reference evidence="5 6" key="1">
    <citation type="submission" date="2015-07" db="EMBL/GenBank/DDBJ databases">
        <authorList>
            <person name="Ju K.-S."/>
            <person name="Doroghazi J.R."/>
            <person name="Metcalf W.W."/>
        </authorList>
    </citation>
    <scope>NUCLEOTIDE SEQUENCE [LARGE SCALE GENOMIC DNA]</scope>
    <source>
        <strain evidence="5 6">NRRL B-3589</strain>
    </source>
</reference>
<evidence type="ECO:0000313" key="6">
    <source>
        <dbReference type="Proteomes" id="UP000037020"/>
    </source>
</evidence>
<keyword evidence="4" id="KW-0472">Membrane</keyword>
<evidence type="ECO:0000256" key="2">
    <source>
        <dbReference type="ARBA" id="ARBA00023163"/>
    </source>
</evidence>
<feature type="region of interest" description="Disordered" evidence="3">
    <location>
        <begin position="221"/>
        <end position="262"/>
    </location>
</feature>
<keyword evidence="6" id="KW-1185">Reference proteome</keyword>
<protein>
    <submittedName>
        <fullName evidence="5">Membrane protein</fullName>
    </submittedName>
</protein>
<feature type="region of interest" description="Disordered" evidence="3">
    <location>
        <begin position="1"/>
        <end position="22"/>
    </location>
</feature>
<dbReference type="EMBL" id="LGUT01003687">
    <property type="protein sequence ID" value="KOG83210.1"/>
    <property type="molecule type" value="Genomic_DNA"/>
</dbReference>
<keyword evidence="4" id="KW-1133">Transmembrane helix</keyword>
<feature type="region of interest" description="Disordered" evidence="3">
    <location>
        <begin position="184"/>
        <end position="207"/>
    </location>
</feature>
<feature type="compositionally biased region" description="Polar residues" evidence="3">
    <location>
        <begin position="227"/>
        <end position="247"/>
    </location>
</feature>
<evidence type="ECO:0000256" key="1">
    <source>
        <dbReference type="ARBA" id="ARBA00023015"/>
    </source>
</evidence>
<evidence type="ECO:0000256" key="4">
    <source>
        <dbReference type="SAM" id="Phobius"/>
    </source>
</evidence>
<proteinExistence type="predicted"/>
<evidence type="ECO:0000313" key="5">
    <source>
        <dbReference type="EMBL" id="KOG83210.1"/>
    </source>
</evidence>
<gene>
    <name evidence="5" type="ORF">ADK38_38940</name>
</gene>
<feature type="region of interest" description="Disordered" evidence="3">
    <location>
        <begin position="88"/>
        <end position="157"/>
    </location>
</feature>
<sequence>MTSTTDTDEHPEVAEISALSEGILPPDRTADVRQHLADCELCEDVRASLDEIRNVLGTLPGPVRMPDDVAGRIDAALAAEALLDATAPADGASVSRETASHRETAYSAASAADHVSRETAHVPSLAADRPIGHSRAATGPGRPGQKTGADRRTQRRRWPKALLGTACAAAVLTVGGLLVQSGLGDDTNDSSSNSVKEGQGDSSGLSSATLESHVQDLLAARKPAESRSMSAQNSPQTTLQDNGTTAPSCVREGTGRSDPPLAAHQETYEGQDVYLLILPHEGDNQRVDAYIVASSCTGAPSPTPGEVLLNRTYARG</sequence>